<evidence type="ECO:0000313" key="7">
    <source>
        <dbReference type="EMBL" id="PWA60118.1"/>
    </source>
</evidence>
<keyword evidence="4" id="KW-0175">Coiled coil</keyword>
<dbReference type="Gene3D" id="1.10.510.10">
    <property type="entry name" value="Transferase(Phosphotransferase) domain 1"/>
    <property type="match status" value="1"/>
</dbReference>
<dbReference type="PROSITE" id="PS00109">
    <property type="entry name" value="PROTEIN_KINASE_TYR"/>
    <property type="match status" value="1"/>
</dbReference>
<dbReference type="Pfam" id="PF07714">
    <property type="entry name" value="PK_Tyr_Ser-Thr"/>
    <property type="match status" value="1"/>
</dbReference>
<feature type="region of interest" description="Disordered" evidence="5">
    <location>
        <begin position="1141"/>
        <end position="1172"/>
    </location>
</feature>
<reference evidence="7 8" key="1">
    <citation type="journal article" date="2018" name="Mol. Plant">
        <title>The genome of Artemisia annua provides insight into the evolution of Asteraceae family and artemisinin biosynthesis.</title>
        <authorList>
            <person name="Shen Q."/>
            <person name="Zhang L."/>
            <person name="Liao Z."/>
            <person name="Wang S."/>
            <person name="Yan T."/>
            <person name="Shi P."/>
            <person name="Liu M."/>
            <person name="Fu X."/>
            <person name="Pan Q."/>
            <person name="Wang Y."/>
            <person name="Lv Z."/>
            <person name="Lu X."/>
            <person name="Zhang F."/>
            <person name="Jiang W."/>
            <person name="Ma Y."/>
            <person name="Chen M."/>
            <person name="Hao X."/>
            <person name="Li L."/>
            <person name="Tang Y."/>
            <person name="Lv G."/>
            <person name="Zhou Y."/>
            <person name="Sun X."/>
            <person name="Brodelius P.E."/>
            <person name="Rose J.K.C."/>
            <person name="Tang K."/>
        </authorList>
    </citation>
    <scope>NUCLEOTIDE SEQUENCE [LARGE SCALE GENOMIC DNA]</scope>
    <source>
        <strain evidence="8">cv. Huhao1</strain>
        <tissue evidence="7">Leaf</tissue>
    </source>
</reference>
<dbReference type="SMART" id="SM00698">
    <property type="entry name" value="MORN"/>
    <property type="match status" value="2"/>
</dbReference>
<proteinExistence type="predicted"/>
<dbReference type="GO" id="GO:0005524">
    <property type="term" value="F:ATP binding"/>
    <property type="evidence" value="ECO:0007669"/>
    <property type="project" value="UniProtKB-KW"/>
</dbReference>
<feature type="coiled-coil region" evidence="4">
    <location>
        <begin position="1111"/>
        <end position="1140"/>
    </location>
</feature>
<dbReference type="PROSITE" id="PS50011">
    <property type="entry name" value="PROTEIN_KINASE_DOM"/>
    <property type="match status" value="1"/>
</dbReference>
<keyword evidence="2" id="KW-0547">Nucleotide-binding</keyword>
<dbReference type="Gene3D" id="3.30.200.20">
    <property type="entry name" value="Phosphorylase Kinase, domain 1"/>
    <property type="match status" value="1"/>
</dbReference>
<evidence type="ECO:0000256" key="5">
    <source>
        <dbReference type="SAM" id="MobiDB-lite"/>
    </source>
</evidence>
<keyword evidence="8" id="KW-1185">Reference proteome</keyword>
<evidence type="ECO:0000256" key="4">
    <source>
        <dbReference type="SAM" id="Coils"/>
    </source>
</evidence>
<dbReference type="InterPro" id="IPR011009">
    <property type="entry name" value="Kinase-like_dom_sf"/>
</dbReference>
<dbReference type="GO" id="GO:0004672">
    <property type="term" value="F:protein kinase activity"/>
    <property type="evidence" value="ECO:0007669"/>
    <property type="project" value="InterPro"/>
</dbReference>
<keyword evidence="1" id="KW-0677">Repeat</keyword>
<dbReference type="InterPro" id="IPR008266">
    <property type="entry name" value="Tyr_kinase_AS"/>
</dbReference>
<dbReference type="InterPro" id="IPR000719">
    <property type="entry name" value="Prot_kinase_dom"/>
</dbReference>
<dbReference type="InterPro" id="IPR001245">
    <property type="entry name" value="Ser-Thr/Tyr_kinase_cat_dom"/>
</dbReference>
<evidence type="ECO:0000259" key="6">
    <source>
        <dbReference type="PROSITE" id="PS50011"/>
    </source>
</evidence>
<dbReference type="PANTHER" id="PTHR27001">
    <property type="entry name" value="OS01G0253100 PROTEIN"/>
    <property type="match status" value="1"/>
</dbReference>
<evidence type="ECO:0000256" key="2">
    <source>
        <dbReference type="ARBA" id="ARBA00022741"/>
    </source>
</evidence>
<dbReference type="EMBL" id="PKPP01005437">
    <property type="protein sequence ID" value="PWA60118.1"/>
    <property type="molecule type" value="Genomic_DNA"/>
</dbReference>
<feature type="compositionally biased region" description="Basic and acidic residues" evidence="5">
    <location>
        <begin position="1152"/>
        <end position="1165"/>
    </location>
</feature>
<dbReference type="InterPro" id="IPR003409">
    <property type="entry name" value="MORN"/>
</dbReference>
<comment type="caution">
    <text evidence="7">The sequence shown here is derived from an EMBL/GenBank/DDBJ whole genome shotgun (WGS) entry which is preliminary data.</text>
</comment>
<evidence type="ECO:0000256" key="3">
    <source>
        <dbReference type="ARBA" id="ARBA00022840"/>
    </source>
</evidence>
<organism evidence="7 8">
    <name type="scientific">Artemisia annua</name>
    <name type="common">Sweet wormwood</name>
    <dbReference type="NCBI Taxonomy" id="35608"/>
    <lineage>
        <taxon>Eukaryota</taxon>
        <taxon>Viridiplantae</taxon>
        <taxon>Streptophyta</taxon>
        <taxon>Embryophyta</taxon>
        <taxon>Tracheophyta</taxon>
        <taxon>Spermatophyta</taxon>
        <taxon>Magnoliopsida</taxon>
        <taxon>eudicotyledons</taxon>
        <taxon>Gunneridae</taxon>
        <taxon>Pentapetalae</taxon>
        <taxon>asterids</taxon>
        <taxon>campanulids</taxon>
        <taxon>Asterales</taxon>
        <taxon>Asteraceae</taxon>
        <taxon>Asteroideae</taxon>
        <taxon>Anthemideae</taxon>
        <taxon>Artemisiinae</taxon>
        <taxon>Artemisia</taxon>
    </lineage>
</organism>
<dbReference type="STRING" id="35608.A0A2U1MFW1"/>
<feature type="region of interest" description="Disordered" evidence="5">
    <location>
        <begin position="561"/>
        <end position="581"/>
    </location>
</feature>
<dbReference type="Pfam" id="PF02493">
    <property type="entry name" value="MORN"/>
    <property type="match status" value="3"/>
</dbReference>
<evidence type="ECO:0000313" key="8">
    <source>
        <dbReference type="Proteomes" id="UP000245207"/>
    </source>
</evidence>
<dbReference type="PANTHER" id="PTHR27001:SF790">
    <property type="entry name" value="PROTEIN KINASE DOMAIN-CONTAINING PROTEIN"/>
    <property type="match status" value="1"/>
</dbReference>
<evidence type="ECO:0000256" key="1">
    <source>
        <dbReference type="ARBA" id="ARBA00022737"/>
    </source>
</evidence>
<sequence length="1305" mass="149824">MEGENQRETQRVVLIHDASGGVKIKALKWVREGFLLEAGDTFTFLSVLNQIYHPLGYKIRVDGSMFVGANQKVIDDELVKKKKEFDNNLELVQVSKLYKRQKIDFKIELVAGPIPKNAAVDATKKINATWVILDRRMKRDRKYFLEKLSCGISRMKHNDDIVKIRGPKLSTRQAQNDEDLFSIEFNSSCASSTSTRTSVSDLTLGNNQDDKITQLSTLLEALGEGQDNSPGETIRNQDETPPMLEEQAQHDLKKCTTCSSTRPMSVWKSRNFSYLELCDATNRFSSENLIYRGENEAVFHGTLKSSKLDVIVKEQKDVKKYKSEMQALEKTRMENVIMLLGICFENPRLMVFEYVCSGSLDQHLSHQNTKPLTWTERVNIAFGASRGLNHLHTNNIIHGDIRPKNIFLTHDLEPLLAGFGLARMNNETQHSSDHFIIGTFGYVAPEYTKRGKSTTKTDVYAFGIVLLELVTGRSPTDTRLKGQSLLKWAIPLIQDGKFSELIDPGIAYQYNQLTSIVKIALECLCTNPPTRLSMEHVMHKLDYIKDENISHEDHCDNEIEEVNGNGKNTEEPPAKPNPNTPTTALTVKQLIENLDDTPESYYKTVSQILDSEEYKALEASQEINDVDNIDELYNFPPDPENWKEEDLKELWADGPPFVTKPGWDPRDVDKDDLAAVNEEVEAGRGLPDYVAPFYVPYRKHYPVIPHNHYDIRNAKSVIEELDRIEEFLTWHSFVFHDGTVWDDLAHGKGVYEAEQGLVRYEGEWLQNNPEGHGVLEVDIPTYEPIPGSELEAQMRAEGHIFKRDFMSPDDKEWLEKDIEDCVRLSQGRSEIPFYENEEWVRQFGEKPEKGRYRYAGQWKHGRMHGCGVFELNERTTYGRFYFGEFLEEDHGCDVDTSALHSGIAEVAAAKARMFVNKPDGMVREERGPYSDPQHPYLYEGEDVWMAPGFINQFCEVPDYWKAYIEDVDEERQMWINSFYKAPLRLPMPAELEYWWEKDESPEFVLLNKEPEPDPENPEKKVYTEDPVILHTPTGRIINYVDDEEHGIRLFWQPPLKDGEDVDPSKVEFLPLGDEELFERDDRTYLERTLSSFQDKCKVMLDNLEKWSEDKKKESETKLKLIETEIEIVEAESELKEIIKEMDDDTPPSFGSADKDQDLKVNDQKGKKGGRSSPFASLSLQFGSVGLATMVPSQLQQVFMAWKESKMQTKTSRPCSASFNSSRASTDQSTRKSFIEFERTFDQGLTLRAQHKVNKYITRSSLGNRSKHKASARLERNTSEQKTHTFTWPCIRPNEELSILSLHIPV</sequence>
<protein>
    <submittedName>
        <fullName evidence="7">MORN (Membrane Occupation and Recognition Nexus) repeat-containing protein</fullName>
    </submittedName>
</protein>
<feature type="domain" description="Protein kinase" evidence="6">
    <location>
        <begin position="284"/>
        <end position="544"/>
    </location>
</feature>
<dbReference type="SUPFAM" id="SSF56112">
    <property type="entry name" value="Protein kinase-like (PK-like)"/>
    <property type="match status" value="1"/>
</dbReference>
<dbReference type="Proteomes" id="UP000245207">
    <property type="component" value="Unassembled WGS sequence"/>
</dbReference>
<dbReference type="OrthoDB" id="423343at2759"/>
<dbReference type="SUPFAM" id="SSF82185">
    <property type="entry name" value="Histone H3 K4-specific methyltransferase SET7/9 N-terminal domain"/>
    <property type="match status" value="1"/>
</dbReference>
<keyword evidence="3" id="KW-0067">ATP-binding</keyword>
<accession>A0A2U1MFW1</accession>
<gene>
    <name evidence="7" type="ORF">CTI12_AA384980</name>
</gene>
<dbReference type="GO" id="GO:0005886">
    <property type="term" value="C:plasma membrane"/>
    <property type="evidence" value="ECO:0007669"/>
    <property type="project" value="TreeGrafter"/>
</dbReference>
<name>A0A2U1MFW1_ARTAN</name>